<dbReference type="EMBL" id="CP003364">
    <property type="protein sequence ID" value="AGA30293.1"/>
    <property type="molecule type" value="Genomic_DNA"/>
</dbReference>
<evidence type="ECO:0000313" key="12">
    <source>
        <dbReference type="Proteomes" id="UP000010798"/>
    </source>
</evidence>
<dbReference type="InterPro" id="IPR029044">
    <property type="entry name" value="Nucleotide-diphossugar_trans"/>
</dbReference>
<evidence type="ECO:0000256" key="1">
    <source>
        <dbReference type="ARBA" id="ARBA00004922"/>
    </source>
</evidence>
<evidence type="ECO:0000256" key="8">
    <source>
        <dbReference type="PROSITE-ProRule" id="PRU00339"/>
    </source>
</evidence>
<evidence type="ECO:0000256" key="3">
    <source>
        <dbReference type="ARBA" id="ARBA00011970"/>
    </source>
</evidence>
<dbReference type="PROSITE" id="PS50005">
    <property type="entry name" value="TPR"/>
    <property type="match status" value="2"/>
</dbReference>
<keyword evidence="7 8" id="KW-0802">TPR repeat</keyword>
<evidence type="ECO:0000256" key="4">
    <source>
        <dbReference type="ARBA" id="ARBA00022676"/>
    </source>
</evidence>
<gene>
    <name evidence="11" type="ordered locus">Sinac_6194</name>
</gene>
<evidence type="ECO:0000256" key="2">
    <source>
        <dbReference type="ARBA" id="ARBA00005386"/>
    </source>
</evidence>
<dbReference type="GO" id="GO:0097363">
    <property type="term" value="F:protein O-acetylglucosaminyltransferase activity"/>
    <property type="evidence" value="ECO:0007669"/>
    <property type="project" value="UniProtKB-EC"/>
</dbReference>
<dbReference type="STRING" id="886293.Sinac_6194"/>
<dbReference type="SMART" id="SM00028">
    <property type="entry name" value="TPR"/>
    <property type="match status" value="4"/>
</dbReference>
<feature type="repeat" description="TPR" evidence="8">
    <location>
        <begin position="83"/>
        <end position="116"/>
    </location>
</feature>
<dbReference type="OrthoDB" id="9777890at2"/>
<dbReference type="PROSITE" id="PS50293">
    <property type="entry name" value="TPR_REGION"/>
    <property type="match status" value="1"/>
</dbReference>
<feature type="region of interest" description="Disordered" evidence="9">
    <location>
        <begin position="601"/>
        <end position="622"/>
    </location>
</feature>
<dbReference type="SUPFAM" id="SSF48452">
    <property type="entry name" value="TPR-like"/>
    <property type="match status" value="1"/>
</dbReference>
<reference evidence="11 12" key="1">
    <citation type="submission" date="2012-02" db="EMBL/GenBank/DDBJ databases">
        <title>Complete sequence of chromosome of Singulisphaera acidiphila DSM 18658.</title>
        <authorList>
            <consortium name="US DOE Joint Genome Institute (JGI-PGF)"/>
            <person name="Lucas S."/>
            <person name="Copeland A."/>
            <person name="Lapidus A."/>
            <person name="Glavina del Rio T."/>
            <person name="Dalin E."/>
            <person name="Tice H."/>
            <person name="Bruce D."/>
            <person name="Goodwin L."/>
            <person name="Pitluck S."/>
            <person name="Peters L."/>
            <person name="Ovchinnikova G."/>
            <person name="Chertkov O."/>
            <person name="Kyrpides N."/>
            <person name="Mavromatis K."/>
            <person name="Ivanova N."/>
            <person name="Brettin T."/>
            <person name="Detter J.C."/>
            <person name="Han C."/>
            <person name="Larimer F."/>
            <person name="Land M."/>
            <person name="Hauser L."/>
            <person name="Markowitz V."/>
            <person name="Cheng J.-F."/>
            <person name="Hugenholtz P."/>
            <person name="Woyke T."/>
            <person name="Wu D."/>
            <person name="Tindall B."/>
            <person name="Pomrenke H."/>
            <person name="Brambilla E."/>
            <person name="Klenk H.-P."/>
            <person name="Eisen J.A."/>
        </authorList>
    </citation>
    <scope>NUCLEOTIDE SEQUENCE [LARGE SCALE GENOMIC DNA]</scope>
    <source>
        <strain evidence="12">ATCC BAA-1392 / DSM 18658 / VKM B-2454 / MOB10</strain>
    </source>
</reference>
<keyword evidence="6" id="KW-0677">Repeat</keyword>
<comment type="pathway">
    <text evidence="1">Protein modification; protein glycosylation.</text>
</comment>
<dbReference type="eggNOG" id="COG3914">
    <property type="taxonomic scope" value="Bacteria"/>
</dbReference>
<dbReference type="Gene3D" id="3.90.550.10">
    <property type="entry name" value="Spore Coat Polysaccharide Biosynthesis Protein SpsA, Chain A"/>
    <property type="match status" value="1"/>
</dbReference>
<dbReference type="SUPFAM" id="SSF53756">
    <property type="entry name" value="UDP-Glycosyltransferase/glycogen phosphorylase"/>
    <property type="match status" value="1"/>
</dbReference>
<organism evidence="11 12">
    <name type="scientific">Singulisphaera acidiphila (strain ATCC BAA-1392 / DSM 18658 / VKM B-2454 / MOB10)</name>
    <dbReference type="NCBI Taxonomy" id="886293"/>
    <lineage>
        <taxon>Bacteria</taxon>
        <taxon>Pseudomonadati</taxon>
        <taxon>Planctomycetota</taxon>
        <taxon>Planctomycetia</taxon>
        <taxon>Isosphaerales</taxon>
        <taxon>Isosphaeraceae</taxon>
        <taxon>Singulisphaera</taxon>
    </lineage>
</organism>
<dbReference type="Pfam" id="PF00515">
    <property type="entry name" value="TPR_1"/>
    <property type="match status" value="1"/>
</dbReference>
<keyword evidence="12" id="KW-1185">Reference proteome</keyword>
<dbReference type="eggNOG" id="COG0457">
    <property type="taxonomic scope" value="Bacteria"/>
</dbReference>
<evidence type="ECO:0000256" key="6">
    <source>
        <dbReference type="ARBA" id="ARBA00022737"/>
    </source>
</evidence>
<dbReference type="EC" id="2.4.1.255" evidence="3"/>
<dbReference type="RefSeq" id="WP_015249379.1">
    <property type="nucleotide sequence ID" value="NC_019892.1"/>
</dbReference>
<evidence type="ECO:0000313" key="11">
    <source>
        <dbReference type="EMBL" id="AGA30293.1"/>
    </source>
</evidence>
<name>L0DN78_SINAD</name>
<dbReference type="Proteomes" id="UP000010798">
    <property type="component" value="Chromosome"/>
</dbReference>
<dbReference type="Gene3D" id="3.40.50.11380">
    <property type="match status" value="1"/>
</dbReference>
<evidence type="ECO:0000256" key="9">
    <source>
        <dbReference type="SAM" id="MobiDB-lite"/>
    </source>
</evidence>
<dbReference type="Gene3D" id="3.40.50.2000">
    <property type="entry name" value="Glycogen Phosphorylase B"/>
    <property type="match status" value="1"/>
</dbReference>
<keyword evidence="5 11" id="KW-0808">Transferase</keyword>
<dbReference type="InterPro" id="IPR019734">
    <property type="entry name" value="TPR_rpt"/>
</dbReference>
<accession>L0DN78</accession>
<comment type="similarity">
    <text evidence="2">Belongs to the glycosyltransferase 41 family. O-GlcNAc transferase subfamily.</text>
</comment>
<dbReference type="HOGENOM" id="CLU_328972_0_0_0"/>
<feature type="domain" description="O-GlcNAc transferase C-terminal" evidence="10">
    <location>
        <begin position="220"/>
        <end position="382"/>
    </location>
</feature>
<evidence type="ECO:0000256" key="5">
    <source>
        <dbReference type="ARBA" id="ARBA00022679"/>
    </source>
</evidence>
<dbReference type="InterPro" id="IPR011990">
    <property type="entry name" value="TPR-like_helical_dom_sf"/>
</dbReference>
<dbReference type="PANTHER" id="PTHR44835">
    <property type="entry name" value="UDP-N-ACETYLGLUCOSAMINE--PEPTIDE N-ACETYLGLUCOSAMINYLTRANSFERASE SPINDLY-RELATED"/>
    <property type="match status" value="1"/>
</dbReference>
<sequence>MADGKEADPAVPKSRSALLNEMVTDHRAGPFHQAELLYRQALVADPNNAETWQLLGLIAHQAGYHDKGAAHIHQALLLSPGNAAYLNSLGSIYQEKGDYEQAIPCFQEVIRLEPTHLLAHHSLGSALTHVGRHEEAIATFRLGLAQAPWQPAIHNSLGEVYQRLCRFPKAMTAYRLASLAEPSFGLAHHNYLHLTNLAPGWDTGTIFDEHRFWGLRAALRQPYRYPNSLDPERPLRIGYVSADFREHPLARFIEPVLRNHNHADSIVSLYAEVPVPDEVTRRLQGWSHNWRITAGQTPQEVARQIREDAIDILVDLTGHHAGNRLDVFAQQPAPVQVTYLGSPNTTGLPAIDYWLTDKVLHPPDEPVQAVERLFHLPEAFFCFEPPASAPPVSPLPALRRGRFTFGSNHHLQQLNDDVLALWARVLDAVPGSRLLFVDRACFPEVVAWLRSRFQTLDIAPERIEARQPLRLGEPDLDVYDEIDLILDTFPVTGHASTCEALWMGVPVVTLSGERTASRLSTAVLTPLGLTDLIAAAPEDYVAQAQRLANDLDGLAALRQGLRHRMERLCDGSTFTRQLEAAYRRIWRDWCATQSAESKAVSAPRPSIMARRENPQEAAPPRMTRLNPSRTIEIIVPVRPGDRDRFPVPDVPGRISTRIQECTDGNLSRLYRDAYLDSRADLVLFKHDDFCFRHWESFEAQAWDLLQHHPILGVAGTRAFAPQRLPWWRQTAQPGLMDGLNRGMVSHPLPAGLPTSGTANGYHQTLYGPPGPVAVLDGVLLAVLRRWEGNMPLFGQFTKEDVAAWWDDAFGRHFYDMAFTFNASLAFQEAKLGPACYAMVADVTHESVGTPDRAWQEAAMRFVSRYGGAKPVRV</sequence>
<keyword evidence="4" id="KW-0328">Glycosyltransferase</keyword>
<proteinExistence type="inferred from homology"/>
<dbReference type="AlphaFoldDB" id="L0DN78"/>
<dbReference type="KEGG" id="saci:Sinac_6194"/>
<feature type="domain" description="O-GlcNAc transferase C-terminal" evidence="10">
    <location>
        <begin position="410"/>
        <end position="564"/>
    </location>
</feature>
<protein>
    <recommendedName>
        <fullName evidence="3">protein O-GlcNAc transferase</fullName>
        <ecNumber evidence="3">2.4.1.255</ecNumber>
    </recommendedName>
</protein>
<dbReference type="InterPro" id="IPR029489">
    <property type="entry name" value="OGT/SEC/SPY_C"/>
</dbReference>
<evidence type="ECO:0000259" key="10">
    <source>
        <dbReference type="Pfam" id="PF13844"/>
    </source>
</evidence>
<evidence type="ECO:0000256" key="7">
    <source>
        <dbReference type="ARBA" id="ARBA00022803"/>
    </source>
</evidence>
<feature type="repeat" description="TPR" evidence="8">
    <location>
        <begin position="49"/>
        <end position="82"/>
    </location>
</feature>
<dbReference type="PANTHER" id="PTHR44835:SF1">
    <property type="entry name" value="PROTEIN O-GLCNAC TRANSFERASE"/>
    <property type="match status" value="1"/>
</dbReference>
<dbReference type="Gene3D" id="1.25.40.10">
    <property type="entry name" value="Tetratricopeptide repeat domain"/>
    <property type="match status" value="1"/>
</dbReference>
<dbReference type="Pfam" id="PF13844">
    <property type="entry name" value="Glyco_transf_41"/>
    <property type="match status" value="2"/>
</dbReference>
<dbReference type="InterPro" id="IPR051939">
    <property type="entry name" value="Glycosyltr_41/O-GlcNAc_trsf"/>
</dbReference>